<accession>J9D2C3</accession>
<proteinExistence type="predicted"/>
<comment type="caution">
    <text evidence="1">The sequence shown here is derived from an EMBL/GenBank/DDBJ whole genome shotgun (WGS) entry which is preliminary data.</text>
</comment>
<sequence length="244" mass="25856">MATTLNTRIKLKYDTYANWNSKNPILLSGELAIAEIPDSTGVAQNEPTFLLKVGNGSSKFNELDWISGKAADVYEWAKAATKPTYAATEITGLDAFIGQQIQDTDTQYQIVKNGDMGFKLQSKAKGTEDWADVNNITLVPPALTTGGANGTVKYGTQEVAVAGLQDAAFVTKASIVAEASAEADKKIQALDAKEVAVGTGEIIEKISETDGVVKVSKRALAATDIPTLEIAKTTGLQEALDAKQ</sequence>
<evidence type="ECO:0000313" key="1">
    <source>
        <dbReference type="EMBL" id="EJX06761.1"/>
    </source>
</evidence>
<dbReference type="EMBL" id="AMCI01001066">
    <property type="protein sequence ID" value="EJX06761.1"/>
    <property type="molecule type" value="Genomic_DNA"/>
</dbReference>
<dbReference type="SUPFAM" id="SSF69349">
    <property type="entry name" value="Phage fibre proteins"/>
    <property type="match status" value="1"/>
</dbReference>
<feature type="non-terminal residue" evidence="1">
    <location>
        <position position="244"/>
    </location>
</feature>
<reference evidence="1" key="1">
    <citation type="journal article" date="2012" name="PLoS ONE">
        <title>Gene sets for utilization of primary and secondary nutrition supplies in the distal gut of endangered iberian lynx.</title>
        <authorList>
            <person name="Alcaide M."/>
            <person name="Messina E."/>
            <person name="Richter M."/>
            <person name="Bargiela R."/>
            <person name="Peplies J."/>
            <person name="Huws S.A."/>
            <person name="Newbold C.J."/>
            <person name="Golyshin P.N."/>
            <person name="Simon M.A."/>
            <person name="Lopez G."/>
            <person name="Yakimov M.M."/>
            <person name="Ferrer M."/>
        </authorList>
    </citation>
    <scope>NUCLEOTIDE SEQUENCE</scope>
</reference>
<name>J9D2C3_9ZZZZ</name>
<gene>
    <name evidence="1" type="ORF">EVA_05129</name>
</gene>
<dbReference type="AlphaFoldDB" id="J9D2C3"/>
<organism evidence="1">
    <name type="scientific">gut metagenome</name>
    <dbReference type="NCBI Taxonomy" id="749906"/>
    <lineage>
        <taxon>unclassified sequences</taxon>
        <taxon>metagenomes</taxon>
        <taxon>organismal metagenomes</taxon>
    </lineage>
</organism>
<protein>
    <recommendedName>
        <fullName evidence="2">Major tropism determinant N-terminal domain-containing protein</fullName>
    </recommendedName>
</protein>
<evidence type="ECO:0008006" key="2">
    <source>
        <dbReference type="Google" id="ProtNLM"/>
    </source>
</evidence>